<dbReference type="EMBL" id="AMQN01005877">
    <property type="status" value="NOT_ANNOTATED_CDS"/>
    <property type="molecule type" value="Genomic_DNA"/>
</dbReference>
<protein>
    <recommendedName>
        <fullName evidence="7">G-protein coupled receptors family 1 profile domain-containing protein</fullName>
    </recommendedName>
</protein>
<feature type="transmembrane region" description="Helical" evidence="6">
    <location>
        <begin position="107"/>
        <end position="129"/>
    </location>
</feature>
<evidence type="ECO:0000256" key="3">
    <source>
        <dbReference type="ARBA" id="ARBA00022989"/>
    </source>
</evidence>
<sequence length="500" mass="57346">MASTQETYTYSLESDGAPNEEAVVGDDAGALFKVLVCLLGVVGLVGNAIVLIVMIGGKKTRKQITGRLIINQSLVDLICAVSIILTYGYSMKPVQRYDVRGREALCYLLVDEILLFNSMNASTYSLMVITIERYMMIVMPIFHRNHFTKQLALVMVVVAWLAGYLWNSPPTLLTTSIDDNGQCIPFAWDDLEAQMNFGITYVTATFFAPMLFFALAYSHMGWVLRKRAVQLGIEPNAAAPSGDQKTKLTKSQVNVTKTMVMITAAFAICWTPNQVFYLMFNLGYDLSNFYTVYLVTLFMSLVNTCVNPCIYAFKLEAFRQGTMKYRQYLPSRCKTDPGPLVSEDTATSHIDHLARLPLKNLRLSNWSRDQDAIREENECNVMSYFAYMVICRSSHRHFSLEFSLKQKTHHKNCETTQRYKHFRLWRQRSDEAHLNIHRVFRVQSKAAHDHPLRVQLFFHLGRRCDLFVRLLLWIRTEVNNEAGWPHLLIKKLTQMPRSTC</sequence>
<feature type="transmembrane region" description="Helical" evidence="6">
    <location>
        <begin position="198"/>
        <end position="217"/>
    </location>
</feature>
<keyword evidence="4 6" id="KW-0472">Membrane</keyword>
<evidence type="ECO:0000256" key="2">
    <source>
        <dbReference type="ARBA" id="ARBA00022692"/>
    </source>
</evidence>
<evidence type="ECO:0000256" key="6">
    <source>
        <dbReference type="SAM" id="Phobius"/>
    </source>
</evidence>
<feature type="transmembrane region" description="Helical" evidence="6">
    <location>
        <begin position="292"/>
        <end position="313"/>
    </location>
</feature>
<feature type="transmembrane region" description="Helical" evidence="6">
    <location>
        <begin position="30"/>
        <end position="56"/>
    </location>
</feature>
<evidence type="ECO:0000313" key="8">
    <source>
        <dbReference type="EMBL" id="ELU11066.1"/>
    </source>
</evidence>
<feature type="transmembrane region" description="Helical" evidence="6">
    <location>
        <begin position="68"/>
        <end position="87"/>
    </location>
</feature>
<evidence type="ECO:0000256" key="1">
    <source>
        <dbReference type="ARBA" id="ARBA00004370"/>
    </source>
</evidence>
<evidence type="ECO:0000313" key="10">
    <source>
        <dbReference type="Proteomes" id="UP000014760"/>
    </source>
</evidence>
<dbReference type="PRINTS" id="PR00237">
    <property type="entry name" value="GPCRRHODOPSN"/>
</dbReference>
<feature type="transmembrane region" description="Helical" evidence="6">
    <location>
        <begin position="150"/>
        <end position="166"/>
    </location>
</feature>
<keyword evidence="10" id="KW-1185">Reference proteome</keyword>
<dbReference type="Gene3D" id="1.20.1070.10">
    <property type="entry name" value="Rhodopsin 7-helix transmembrane proteins"/>
    <property type="match status" value="1"/>
</dbReference>
<dbReference type="GO" id="GO:0004930">
    <property type="term" value="F:G protein-coupled receptor activity"/>
    <property type="evidence" value="ECO:0007669"/>
    <property type="project" value="UniProtKB-KW"/>
</dbReference>
<reference evidence="8 10" key="2">
    <citation type="journal article" date="2013" name="Nature">
        <title>Insights into bilaterian evolution from three spiralian genomes.</title>
        <authorList>
            <person name="Simakov O."/>
            <person name="Marletaz F."/>
            <person name="Cho S.J."/>
            <person name="Edsinger-Gonzales E."/>
            <person name="Havlak P."/>
            <person name="Hellsten U."/>
            <person name="Kuo D.H."/>
            <person name="Larsson T."/>
            <person name="Lv J."/>
            <person name="Arendt D."/>
            <person name="Savage R."/>
            <person name="Osoegawa K."/>
            <person name="de Jong P."/>
            <person name="Grimwood J."/>
            <person name="Chapman J.A."/>
            <person name="Shapiro H."/>
            <person name="Aerts A."/>
            <person name="Otillar R.P."/>
            <person name="Terry A.Y."/>
            <person name="Boore J.L."/>
            <person name="Grigoriev I.V."/>
            <person name="Lindberg D.R."/>
            <person name="Seaver E.C."/>
            <person name="Weisblat D.A."/>
            <person name="Putnam N.H."/>
            <person name="Rokhsar D.S."/>
        </authorList>
    </citation>
    <scope>NUCLEOTIDE SEQUENCE</scope>
    <source>
        <strain evidence="8 10">I ESC-2004</strain>
    </source>
</reference>
<feature type="domain" description="G-protein coupled receptors family 1 profile" evidence="7">
    <location>
        <begin position="46"/>
        <end position="311"/>
    </location>
</feature>
<dbReference type="GO" id="GO:0016020">
    <property type="term" value="C:membrane"/>
    <property type="evidence" value="ECO:0007669"/>
    <property type="project" value="UniProtKB-SubCell"/>
</dbReference>
<keyword evidence="3 6" id="KW-1133">Transmembrane helix</keyword>
<reference evidence="10" key="1">
    <citation type="submission" date="2012-12" db="EMBL/GenBank/DDBJ databases">
        <authorList>
            <person name="Hellsten U."/>
            <person name="Grimwood J."/>
            <person name="Chapman J.A."/>
            <person name="Shapiro H."/>
            <person name="Aerts A."/>
            <person name="Otillar R.P."/>
            <person name="Terry A.Y."/>
            <person name="Boore J.L."/>
            <person name="Simakov O."/>
            <person name="Marletaz F."/>
            <person name="Cho S.-J."/>
            <person name="Edsinger-Gonzales E."/>
            <person name="Havlak P."/>
            <person name="Kuo D.-H."/>
            <person name="Larsson T."/>
            <person name="Lv J."/>
            <person name="Arendt D."/>
            <person name="Savage R."/>
            <person name="Osoegawa K."/>
            <person name="de Jong P."/>
            <person name="Lindberg D.R."/>
            <person name="Seaver E.C."/>
            <person name="Weisblat D.A."/>
            <person name="Putnam N.H."/>
            <person name="Grigoriev I.V."/>
            <person name="Rokhsar D.S."/>
        </authorList>
    </citation>
    <scope>NUCLEOTIDE SEQUENCE</scope>
    <source>
        <strain evidence="10">I ESC-2004</strain>
    </source>
</reference>
<proteinExistence type="inferred from homology"/>
<dbReference type="PANTHER" id="PTHR45698">
    <property type="entry name" value="TRACE AMINE-ASSOCIATED RECEPTOR 19N-RELATED"/>
    <property type="match status" value="1"/>
</dbReference>
<evidence type="ECO:0000313" key="9">
    <source>
        <dbReference type="EnsemblMetazoa" id="CapteP215621"/>
    </source>
</evidence>
<comment type="subcellular location">
    <subcellularLocation>
        <location evidence="1">Membrane</location>
    </subcellularLocation>
</comment>
<dbReference type="OrthoDB" id="6106139at2759"/>
<dbReference type="InterPro" id="IPR000276">
    <property type="entry name" value="GPCR_Rhodpsn"/>
</dbReference>
<dbReference type="SUPFAM" id="SSF81321">
    <property type="entry name" value="Family A G protein-coupled receptor-like"/>
    <property type="match status" value="1"/>
</dbReference>
<dbReference type="STRING" id="283909.R7V3Y6"/>
<dbReference type="EnsemblMetazoa" id="CapteT215621">
    <property type="protein sequence ID" value="CapteP215621"/>
    <property type="gene ID" value="CapteG215621"/>
</dbReference>
<gene>
    <name evidence="8" type="ORF">CAPTEDRAFT_215621</name>
</gene>
<evidence type="ECO:0000256" key="5">
    <source>
        <dbReference type="RuleBase" id="RU000688"/>
    </source>
</evidence>
<dbReference type="CDD" id="cd00637">
    <property type="entry name" value="7tm_classA_rhodopsin-like"/>
    <property type="match status" value="1"/>
</dbReference>
<dbReference type="HOGENOM" id="CLU_545426_0_0_1"/>
<name>R7V3Y6_CAPTE</name>
<dbReference type="Pfam" id="PF00001">
    <property type="entry name" value="7tm_1"/>
    <property type="match status" value="1"/>
</dbReference>
<dbReference type="PANTHER" id="PTHR45698:SF1">
    <property type="entry name" value="TRACE AMINE-ASSOCIATED RECEPTOR 13C-LIKE"/>
    <property type="match status" value="1"/>
</dbReference>
<dbReference type="EMBL" id="KB297016">
    <property type="protein sequence ID" value="ELU11066.1"/>
    <property type="molecule type" value="Genomic_DNA"/>
</dbReference>
<dbReference type="PROSITE" id="PS50262">
    <property type="entry name" value="G_PROTEIN_RECEP_F1_2"/>
    <property type="match status" value="1"/>
</dbReference>
<organism evidence="8">
    <name type="scientific">Capitella teleta</name>
    <name type="common">Polychaete worm</name>
    <dbReference type="NCBI Taxonomy" id="283909"/>
    <lineage>
        <taxon>Eukaryota</taxon>
        <taxon>Metazoa</taxon>
        <taxon>Spiralia</taxon>
        <taxon>Lophotrochozoa</taxon>
        <taxon>Annelida</taxon>
        <taxon>Polychaeta</taxon>
        <taxon>Sedentaria</taxon>
        <taxon>Scolecida</taxon>
        <taxon>Capitellidae</taxon>
        <taxon>Capitella</taxon>
    </lineage>
</organism>
<reference evidence="9" key="3">
    <citation type="submission" date="2015-06" db="UniProtKB">
        <authorList>
            <consortium name="EnsemblMetazoa"/>
        </authorList>
    </citation>
    <scope>IDENTIFICATION</scope>
</reference>
<accession>R7V3Y6</accession>
<keyword evidence="2 5" id="KW-0812">Transmembrane</keyword>
<comment type="similarity">
    <text evidence="5">Belongs to the G-protein coupled receptor 1 family.</text>
</comment>
<evidence type="ECO:0000259" key="7">
    <source>
        <dbReference type="PROSITE" id="PS50262"/>
    </source>
</evidence>
<evidence type="ECO:0000256" key="4">
    <source>
        <dbReference type="ARBA" id="ARBA00023136"/>
    </source>
</evidence>
<dbReference type="AlphaFoldDB" id="R7V3Y6"/>
<dbReference type="PROSITE" id="PS00237">
    <property type="entry name" value="G_PROTEIN_RECEP_F1_1"/>
    <property type="match status" value="1"/>
</dbReference>
<keyword evidence="5" id="KW-0675">Receptor</keyword>
<keyword evidence="5" id="KW-0297">G-protein coupled receptor</keyword>
<feature type="transmembrane region" description="Helical" evidence="6">
    <location>
        <begin position="259"/>
        <end position="280"/>
    </location>
</feature>
<keyword evidence="5" id="KW-0807">Transducer</keyword>
<dbReference type="InterPro" id="IPR017452">
    <property type="entry name" value="GPCR_Rhodpsn_7TM"/>
</dbReference>
<dbReference type="Proteomes" id="UP000014760">
    <property type="component" value="Unassembled WGS sequence"/>
</dbReference>